<name>A0A6J6K4M5_9ZZZZ</name>
<dbReference type="FunFam" id="1.10.340.30:FF:000004">
    <property type="entry name" value="DNA-3-methyladenine glycosylase II"/>
    <property type="match status" value="1"/>
</dbReference>
<organism evidence="5">
    <name type="scientific">freshwater metagenome</name>
    <dbReference type="NCBI Taxonomy" id="449393"/>
    <lineage>
        <taxon>unclassified sequences</taxon>
        <taxon>metagenomes</taxon>
        <taxon>ecological metagenomes</taxon>
    </lineage>
</organism>
<dbReference type="GO" id="GO:0043916">
    <property type="term" value="F:DNA-7-methylguanine glycosylase activity"/>
    <property type="evidence" value="ECO:0007669"/>
    <property type="project" value="TreeGrafter"/>
</dbReference>
<dbReference type="GO" id="GO:0032993">
    <property type="term" value="C:protein-DNA complex"/>
    <property type="evidence" value="ECO:0007669"/>
    <property type="project" value="TreeGrafter"/>
</dbReference>
<dbReference type="CDD" id="cd00056">
    <property type="entry name" value="ENDO3c"/>
    <property type="match status" value="1"/>
</dbReference>
<dbReference type="SMART" id="SM00478">
    <property type="entry name" value="ENDO3c"/>
    <property type="match status" value="1"/>
</dbReference>
<dbReference type="PANTHER" id="PTHR43003">
    <property type="entry name" value="DNA-3-METHYLADENINE GLYCOSYLASE"/>
    <property type="match status" value="1"/>
</dbReference>
<gene>
    <name evidence="5" type="ORF">UFOPK2171_00237</name>
    <name evidence="6" type="ORF">UFOPK2237_00885</name>
</gene>
<evidence type="ECO:0000313" key="5">
    <source>
        <dbReference type="EMBL" id="CAB4643353.1"/>
    </source>
</evidence>
<dbReference type="Pfam" id="PF00730">
    <property type="entry name" value="HhH-GPD"/>
    <property type="match status" value="1"/>
</dbReference>
<dbReference type="GO" id="GO:0006285">
    <property type="term" value="P:base-excision repair, AP site formation"/>
    <property type="evidence" value="ECO:0007669"/>
    <property type="project" value="TreeGrafter"/>
</dbReference>
<comment type="similarity">
    <text evidence="1">Belongs to the alkylbase DNA glycosidase AlkA family.</text>
</comment>
<evidence type="ECO:0000256" key="2">
    <source>
        <dbReference type="ARBA" id="ARBA00022763"/>
    </source>
</evidence>
<proteinExistence type="inferred from homology"/>
<sequence length="216" mass="24388">MTEKPKAPPKLKSIKSIQKYLATQDKRLGRFLENAPLYPVAKEPAHNSHFETIVFAVIGQQLSGKAADTITHRLIAKTGSPVKPAKLLKLGRLQLREVGLSNAKARTILELSEAVVKGFDLESVDELPDDEIVKQLTQFWGIGRWTVEMFMMFRLGRLDVWPIGDLGVRRGWGIIQGLGYTPTEKEVIGVTDHLSPYRSVVAWHCWRATDEEPDFW</sequence>
<evidence type="ECO:0000313" key="6">
    <source>
        <dbReference type="EMBL" id="CAB4657793.1"/>
    </source>
</evidence>
<dbReference type="GO" id="GO:0032131">
    <property type="term" value="F:alkylated DNA binding"/>
    <property type="evidence" value="ECO:0007669"/>
    <property type="project" value="TreeGrafter"/>
</dbReference>
<dbReference type="Gene3D" id="1.10.340.30">
    <property type="entry name" value="Hypothetical protein, domain 2"/>
    <property type="match status" value="1"/>
</dbReference>
<dbReference type="InterPro" id="IPR003265">
    <property type="entry name" value="HhH-GPD_domain"/>
</dbReference>
<dbReference type="Gene3D" id="1.10.1670.40">
    <property type="match status" value="1"/>
</dbReference>
<dbReference type="AlphaFoldDB" id="A0A6J6K4M5"/>
<protein>
    <submittedName>
        <fullName evidence="5">Unannotated protein</fullName>
    </submittedName>
</protein>
<evidence type="ECO:0000256" key="3">
    <source>
        <dbReference type="ARBA" id="ARBA00023204"/>
    </source>
</evidence>
<dbReference type="InterPro" id="IPR011257">
    <property type="entry name" value="DNA_glycosylase"/>
</dbReference>
<dbReference type="SUPFAM" id="SSF48150">
    <property type="entry name" value="DNA-glycosylase"/>
    <property type="match status" value="1"/>
</dbReference>
<evidence type="ECO:0000259" key="4">
    <source>
        <dbReference type="SMART" id="SM00478"/>
    </source>
</evidence>
<keyword evidence="3" id="KW-0234">DNA repair</keyword>
<dbReference type="EMBL" id="CAEZWI010000115">
    <property type="protein sequence ID" value="CAB4657793.1"/>
    <property type="molecule type" value="Genomic_DNA"/>
</dbReference>
<dbReference type="GO" id="GO:0008725">
    <property type="term" value="F:DNA-3-methyladenine glycosylase activity"/>
    <property type="evidence" value="ECO:0007669"/>
    <property type="project" value="TreeGrafter"/>
</dbReference>
<reference evidence="5" key="1">
    <citation type="submission" date="2020-05" db="EMBL/GenBank/DDBJ databases">
        <authorList>
            <person name="Chiriac C."/>
            <person name="Salcher M."/>
            <person name="Ghai R."/>
            <person name="Kavagutti S V."/>
        </authorList>
    </citation>
    <scope>NUCLEOTIDE SEQUENCE</scope>
</reference>
<keyword evidence="2" id="KW-0227">DNA damage</keyword>
<accession>A0A6J6K4M5</accession>
<dbReference type="PANTHER" id="PTHR43003:SF5">
    <property type="entry name" value="DNA-3-METHYLADENINE GLYCOSYLASE"/>
    <property type="match status" value="1"/>
</dbReference>
<feature type="domain" description="HhH-GPD" evidence="4">
    <location>
        <begin position="58"/>
        <end position="210"/>
    </location>
</feature>
<dbReference type="GO" id="GO:0006307">
    <property type="term" value="P:DNA alkylation repair"/>
    <property type="evidence" value="ECO:0007669"/>
    <property type="project" value="TreeGrafter"/>
</dbReference>
<dbReference type="EMBL" id="CAEZWD010000015">
    <property type="protein sequence ID" value="CAB4643353.1"/>
    <property type="molecule type" value="Genomic_DNA"/>
</dbReference>
<dbReference type="InterPro" id="IPR051912">
    <property type="entry name" value="Alkylbase_DNA_Glycosylase/TA"/>
</dbReference>
<evidence type="ECO:0000256" key="1">
    <source>
        <dbReference type="ARBA" id="ARBA00010817"/>
    </source>
</evidence>